<sequence length="769" mass="85335">MELFFFFSRILFEYHSEDLSDFVIDKINTSVSTLISQLVSTPVHTNAYRRAAASACEFLHVRGGINNVERTLCMGLLEGQLVNREETSTPERGYDTTVLAKLKGQVYRMVVDSSWVPGDSGVDDGTIRWLVSQALHDVEQLCDDEIPITIENTELFPACTARVLVSLRQTTCKPQHKERARDGLVAVDLISWGLYYFRNESFSSAILQRVESLRKAWGNGVASKWNTFLLLFRFLSRLLEYAADDEDDGVALVAIFSNAIALWLKSAQTELGDPQLPLDMEILIAKVGGRALALIHQVDQYTSQVTFAAAQNKNTERDNVVSVLLMSEAHTCSRGQSSTLPLATSFMADLLRRSGFCGKPCPPITLALFIGYLHLLESITFDLESILQALSAVLISPIAAPIDRLTLSLLQVFVGQVKNVMLGRTTNGDFWNDFEVILIRHTLSPRTHITTTNANEVQAELIYDCLETLKRSASPEQLVRLQLTCAHPLRKSTLHQAVHFSVSQAFGKLWLSCVMGVEARYHDVLRIPLQCIARQMDSATTYPCREAWNAVAAHLVTASLDTMLGSIDEIYTILQAKAPAVLTKAPRKEGETSNRRDGQAEAADGEDWEGQESILSGGKGKGEPTVTSDIASKVMMLDLLDGALCLTHQSSATDAKEKEKSRKILEAIVSAIPQVETMPELVGPAIQLMREVLEKFGWTMVDSNNPKQPKVPFLLPHKSQIVASLKSLLQLSLLHIGEACRLFEVFLYCNLADDTTVRRVLRGSFSLFW</sequence>
<dbReference type="VEuPathDB" id="TriTrypDB:ADEAN_000259600"/>
<organism evidence="2 3">
    <name type="scientific">Angomonas deanei</name>
    <dbReference type="NCBI Taxonomy" id="59799"/>
    <lineage>
        <taxon>Eukaryota</taxon>
        <taxon>Discoba</taxon>
        <taxon>Euglenozoa</taxon>
        <taxon>Kinetoplastea</taxon>
        <taxon>Metakinetoplastina</taxon>
        <taxon>Trypanosomatida</taxon>
        <taxon>Trypanosomatidae</taxon>
        <taxon>Strigomonadinae</taxon>
        <taxon>Angomonas</taxon>
    </lineage>
</organism>
<dbReference type="EMBL" id="LR877148">
    <property type="protein sequence ID" value="CAD2215143.1"/>
    <property type="molecule type" value="Genomic_DNA"/>
</dbReference>
<accession>A0A7G2C8P8</accession>
<dbReference type="Proteomes" id="UP000515908">
    <property type="component" value="Chromosome 04"/>
</dbReference>
<evidence type="ECO:0000256" key="1">
    <source>
        <dbReference type="SAM" id="MobiDB-lite"/>
    </source>
</evidence>
<dbReference type="AlphaFoldDB" id="A0A7G2C8P8"/>
<name>A0A7G2C8P8_9TRYP</name>
<reference evidence="2 3" key="1">
    <citation type="submission" date="2020-08" db="EMBL/GenBank/DDBJ databases">
        <authorList>
            <person name="Newling K."/>
            <person name="Davey J."/>
            <person name="Forrester S."/>
        </authorList>
    </citation>
    <scope>NUCLEOTIDE SEQUENCE [LARGE SCALE GENOMIC DNA]</scope>
    <source>
        <strain evidence="3">Crithidia deanei Carvalho (ATCC PRA-265)</strain>
    </source>
</reference>
<evidence type="ECO:0000313" key="2">
    <source>
        <dbReference type="EMBL" id="CAD2215143.1"/>
    </source>
</evidence>
<protein>
    <submittedName>
        <fullName evidence="2">Uncharacterized protein</fullName>
    </submittedName>
</protein>
<gene>
    <name evidence="2" type="ORF">ADEAN_000259600</name>
</gene>
<feature type="compositionally biased region" description="Basic and acidic residues" evidence="1">
    <location>
        <begin position="586"/>
        <end position="599"/>
    </location>
</feature>
<keyword evidence="3" id="KW-1185">Reference proteome</keyword>
<feature type="region of interest" description="Disordered" evidence="1">
    <location>
        <begin position="583"/>
        <end position="626"/>
    </location>
</feature>
<proteinExistence type="predicted"/>
<evidence type="ECO:0000313" key="3">
    <source>
        <dbReference type="Proteomes" id="UP000515908"/>
    </source>
</evidence>